<comment type="caution">
    <text evidence="2">The sequence shown here is derived from an EMBL/GenBank/DDBJ whole genome shotgun (WGS) entry which is preliminary data.</text>
</comment>
<dbReference type="Pfam" id="PF01636">
    <property type="entry name" value="APH"/>
    <property type="match status" value="1"/>
</dbReference>
<dbReference type="AlphaFoldDB" id="A0A419HLM1"/>
<accession>A0A419HLM1</accession>
<dbReference type="SUPFAM" id="SSF56112">
    <property type="entry name" value="Protein kinase-like (PK-like)"/>
    <property type="match status" value="1"/>
</dbReference>
<dbReference type="OrthoDB" id="3680308at2"/>
<reference evidence="2 3" key="1">
    <citation type="submission" date="2018-09" db="EMBL/GenBank/DDBJ databases">
        <title>YIM PH 21725 draft genome.</title>
        <authorList>
            <person name="Miao C."/>
        </authorList>
    </citation>
    <scope>NUCLEOTIDE SEQUENCE [LARGE SCALE GENOMIC DNA]</scope>
    <source>
        <strain evidence="3">YIM PH21725</strain>
    </source>
</reference>
<protein>
    <recommendedName>
        <fullName evidence="1">Aminoglycoside phosphotransferase domain-containing protein</fullName>
    </recommendedName>
</protein>
<evidence type="ECO:0000313" key="3">
    <source>
        <dbReference type="Proteomes" id="UP000285112"/>
    </source>
</evidence>
<dbReference type="EMBL" id="QZFV01000143">
    <property type="protein sequence ID" value="RJQ76728.1"/>
    <property type="molecule type" value="Genomic_DNA"/>
</dbReference>
<name>A0A419HLM1_9PSEU</name>
<dbReference type="InterPro" id="IPR002575">
    <property type="entry name" value="Aminoglycoside_PTrfase"/>
</dbReference>
<keyword evidence="3" id="KW-1185">Reference proteome</keyword>
<evidence type="ECO:0000259" key="1">
    <source>
        <dbReference type="Pfam" id="PF01636"/>
    </source>
</evidence>
<dbReference type="Proteomes" id="UP000285112">
    <property type="component" value="Unassembled WGS sequence"/>
</dbReference>
<sequence length="266" mass="29649">MREHEHEDVLRRVEHVFGVDLERASVVYGESGATEGFRTSSGTWMRIERRHRWRINSAIWVGLEAASTVQGVRKPEWFQGATWVDHARGLAWRADEVEFISAPVVGDPITAKTLPDEWWATLRQSLAALAEHPTERVGMTQAHLTKRIDEVFPGVDTIVDDWATAHADVHWGNLSTEGHLIDWEDWGTAPRGLDAATLWQSALPDPAVAARVQEEFAEDLQTRSGKLSQLLACANAIRVAARWGMPTPLSEPAKAASAELLKWLQG</sequence>
<organism evidence="2 3">
    <name type="scientific">Amycolatopsis panacis</name>
    <dbReference type="NCBI Taxonomy" id="2340917"/>
    <lineage>
        <taxon>Bacteria</taxon>
        <taxon>Bacillati</taxon>
        <taxon>Actinomycetota</taxon>
        <taxon>Actinomycetes</taxon>
        <taxon>Pseudonocardiales</taxon>
        <taxon>Pseudonocardiaceae</taxon>
        <taxon>Amycolatopsis</taxon>
    </lineage>
</organism>
<dbReference type="InterPro" id="IPR011009">
    <property type="entry name" value="Kinase-like_dom_sf"/>
</dbReference>
<gene>
    <name evidence="2" type="ORF">D5S19_30195</name>
</gene>
<evidence type="ECO:0000313" key="2">
    <source>
        <dbReference type="EMBL" id="RJQ76728.1"/>
    </source>
</evidence>
<proteinExistence type="predicted"/>
<feature type="domain" description="Aminoglycoside phosphotransferase" evidence="1">
    <location>
        <begin position="116"/>
        <end position="216"/>
    </location>
</feature>